<evidence type="ECO:0000313" key="2">
    <source>
        <dbReference type="Proteomes" id="UP001249851"/>
    </source>
</evidence>
<organism evidence="1 2">
    <name type="scientific">Acropora cervicornis</name>
    <name type="common">Staghorn coral</name>
    <dbReference type="NCBI Taxonomy" id="6130"/>
    <lineage>
        <taxon>Eukaryota</taxon>
        <taxon>Metazoa</taxon>
        <taxon>Cnidaria</taxon>
        <taxon>Anthozoa</taxon>
        <taxon>Hexacorallia</taxon>
        <taxon>Scleractinia</taxon>
        <taxon>Astrocoeniina</taxon>
        <taxon>Acroporidae</taxon>
        <taxon>Acropora</taxon>
    </lineage>
</organism>
<evidence type="ECO:0000313" key="1">
    <source>
        <dbReference type="EMBL" id="KAK2553823.1"/>
    </source>
</evidence>
<sequence length="85" mass="9340">MKKFAEISEAETAFKLNFTTVNHGCSLLVFIHNVCVSENTPAYKIHVSEEIWTSQRATSGIQIFQNAPLGGLVTAIQNQRSGNSN</sequence>
<comment type="caution">
    <text evidence="1">The sequence shown here is derived from an EMBL/GenBank/DDBJ whole genome shotgun (WGS) entry which is preliminary data.</text>
</comment>
<dbReference type="AlphaFoldDB" id="A0AAD9Q318"/>
<reference evidence="1" key="1">
    <citation type="journal article" date="2023" name="G3 (Bethesda)">
        <title>Whole genome assembly and annotation of the endangered Caribbean coral Acropora cervicornis.</title>
        <authorList>
            <person name="Selwyn J.D."/>
            <person name="Vollmer S.V."/>
        </authorList>
    </citation>
    <scope>NUCLEOTIDE SEQUENCE</scope>
    <source>
        <strain evidence="1">K2</strain>
    </source>
</reference>
<proteinExistence type="predicted"/>
<gene>
    <name evidence="1" type="ORF">P5673_024808</name>
</gene>
<dbReference type="Proteomes" id="UP001249851">
    <property type="component" value="Unassembled WGS sequence"/>
</dbReference>
<name>A0AAD9Q318_ACRCE</name>
<keyword evidence="2" id="KW-1185">Reference proteome</keyword>
<dbReference type="EMBL" id="JARQWQ010000074">
    <property type="protein sequence ID" value="KAK2553823.1"/>
    <property type="molecule type" value="Genomic_DNA"/>
</dbReference>
<reference evidence="1" key="2">
    <citation type="journal article" date="2023" name="Science">
        <title>Genomic signatures of disease resistance in endangered staghorn corals.</title>
        <authorList>
            <person name="Vollmer S.V."/>
            <person name="Selwyn J.D."/>
            <person name="Despard B.A."/>
            <person name="Roesel C.L."/>
        </authorList>
    </citation>
    <scope>NUCLEOTIDE SEQUENCE</scope>
    <source>
        <strain evidence="1">K2</strain>
    </source>
</reference>
<accession>A0AAD9Q318</accession>
<protein>
    <submittedName>
        <fullName evidence="1">Uncharacterized protein</fullName>
    </submittedName>
</protein>